<dbReference type="Proteomes" id="UP000501466">
    <property type="component" value="Chromosome"/>
</dbReference>
<dbReference type="PANTHER" id="PTHR30535:SF34">
    <property type="entry name" value="MOLYBDATE-BINDING PROTEIN MOLA"/>
    <property type="match status" value="1"/>
</dbReference>
<protein>
    <submittedName>
        <fullName evidence="4">Cobalamin-binding protein</fullName>
    </submittedName>
</protein>
<dbReference type="RefSeq" id="WP_173291414.1">
    <property type="nucleotide sequence ID" value="NZ_AP021888.1"/>
</dbReference>
<proteinExistence type="predicted"/>
<keyword evidence="5" id="KW-1185">Reference proteome</keyword>
<dbReference type="Pfam" id="PF01497">
    <property type="entry name" value="Peripla_BP_2"/>
    <property type="match status" value="1"/>
</dbReference>
<feature type="signal peptide" evidence="2">
    <location>
        <begin position="1"/>
        <end position="23"/>
    </location>
</feature>
<dbReference type="InterPro" id="IPR002491">
    <property type="entry name" value="ABC_transptr_periplasmic_BD"/>
</dbReference>
<dbReference type="KEGG" id="tzo:THMIRHAT_13750"/>
<evidence type="ECO:0000313" key="4">
    <source>
        <dbReference type="EMBL" id="BBP43629.1"/>
    </source>
</evidence>
<name>A0A6F8PNE3_9GAMM</name>
<dbReference type="NCBIfam" id="NF038402">
    <property type="entry name" value="TroA_like"/>
    <property type="match status" value="1"/>
</dbReference>
<organism evidence="4 5">
    <name type="scientific">Thiosulfativibrio zosterae</name>
    <dbReference type="NCBI Taxonomy" id="2675053"/>
    <lineage>
        <taxon>Bacteria</taxon>
        <taxon>Pseudomonadati</taxon>
        <taxon>Pseudomonadota</taxon>
        <taxon>Gammaproteobacteria</taxon>
        <taxon>Thiotrichales</taxon>
        <taxon>Piscirickettsiaceae</taxon>
        <taxon>Thiosulfativibrio</taxon>
    </lineage>
</organism>
<accession>A0A6F8PNE3</accession>
<dbReference type="PANTHER" id="PTHR30535">
    <property type="entry name" value="VITAMIN B12-BINDING PROTEIN"/>
    <property type="match status" value="1"/>
</dbReference>
<dbReference type="InterPro" id="IPR050902">
    <property type="entry name" value="ABC_Transporter_SBP"/>
</dbReference>
<evidence type="ECO:0000256" key="2">
    <source>
        <dbReference type="SAM" id="SignalP"/>
    </source>
</evidence>
<dbReference type="Gene3D" id="3.40.50.1980">
    <property type="entry name" value="Nitrogenase molybdenum iron protein domain"/>
    <property type="match status" value="2"/>
</dbReference>
<reference evidence="5" key="1">
    <citation type="submission" date="2019-11" db="EMBL/GenBank/DDBJ databases">
        <title>Isolation and characterization of two novel species in the genus Thiomicrorhabdus.</title>
        <authorList>
            <person name="Mochizuki J."/>
            <person name="Kojima H."/>
            <person name="Fukui M."/>
        </authorList>
    </citation>
    <scope>NUCLEOTIDE SEQUENCE [LARGE SCALE GENOMIC DNA]</scope>
    <source>
        <strain evidence="5">AkT22</strain>
    </source>
</reference>
<dbReference type="EMBL" id="AP021888">
    <property type="protein sequence ID" value="BBP43629.1"/>
    <property type="molecule type" value="Genomic_DNA"/>
</dbReference>
<gene>
    <name evidence="4" type="primary">btuF</name>
    <name evidence="4" type="ORF">THMIRHAT_13750</name>
</gene>
<feature type="chain" id="PRO_5026271721" evidence="2">
    <location>
        <begin position="24"/>
        <end position="285"/>
    </location>
</feature>
<sequence length="285" mass="32064">MHFFLSLLSVILGLQSWHCQANAQQIERIISLSPGTTELVASAGGLEKLVGVIEFSDFPAFAKSLPIVGNSSGLNIEKIIQLKPDLIVAWQGGNRLQDIEKLQSLSKQLDFKLMLFNAKTLEEIPNTINILEHIIHKTAYKASIVNQLKNQLNHQRSLYQNARPVSVFYQIWNSPLMTIGKDQFISQAIEICGGKNLFHDLKQPAAEIGLESIITRNPEVILLGGQSATQKDWLNTWQRWPLIDAVKHKHIYPLDADQLQRPTARLIQSLPVLCKTIDQARIPQK</sequence>
<evidence type="ECO:0000313" key="5">
    <source>
        <dbReference type="Proteomes" id="UP000501466"/>
    </source>
</evidence>
<dbReference type="AlphaFoldDB" id="A0A6F8PNE3"/>
<feature type="domain" description="Fe/B12 periplasmic-binding" evidence="3">
    <location>
        <begin position="28"/>
        <end position="285"/>
    </location>
</feature>
<dbReference type="SUPFAM" id="SSF53807">
    <property type="entry name" value="Helical backbone' metal receptor"/>
    <property type="match status" value="1"/>
</dbReference>
<keyword evidence="1 2" id="KW-0732">Signal</keyword>
<dbReference type="PROSITE" id="PS50983">
    <property type="entry name" value="FE_B12_PBP"/>
    <property type="match status" value="1"/>
</dbReference>
<evidence type="ECO:0000259" key="3">
    <source>
        <dbReference type="PROSITE" id="PS50983"/>
    </source>
</evidence>
<dbReference type="InterPro" id="IPR054828">
    <property type="entry name" value="Vit_B12_bind_prot"/>
</dbReference>
<evidence type="ECO:0000256" key="1">
    <source>
        <dbReference type="ARBA" id="ARBA00022729"/>
    </source>
</evidence>
<dbReference type="GO" id="GO:0071281">
    <property type="term" value="P:cellular response to iron ion"/>
    <property type="evidence" value="ECO:0007669"/>
    <property type="project" value="TreeGrafter"/>
</dbReference>
<dbReference type="CDD" id="cd01144">
    <property type="entry name" value="BtuF"/>
    <property type="match status" value="1"/>
</dbReference>